<evidence type="ECO:0000259" key="5">
    <source>
        <dbReference type="PROSITE" id="PS50089"/>
    </source>
</evidence>
<dbReference type="InterPro" id="IPR001841">
    <property type="entry name" value="Znf_RING"/>
</dbReference>
<evidence type="ECO:0000313" key="7">
    <source>
        <dbReference type="Proteomes" id="UP000187203"/>
    </source>
</evidence>
<dbReference type="PANTHER" id="PTHR45969:SF81">
    <property type="entry name" value="OS08G0157400 PROTEIN"/>
    <property type="match status" value="1"/>
</dbReference>
<dbReference type="GO" id="GO:0061630">
    <property type="term" value="F:ubiquitin protein ligase activity"/>
    <property type="evidence" value="ECO:0007669"/>
    <property type="project" value="TreeGrafter"/>
</dbReference>
<dbReference type="SMART" id="SM00744">
    <property type="entry name" value="RINGv"/>
    <property type="match status" value="1"/>
</dbReference>
<dbReference type="SUPFAM" id="SSF57850">
    <property type="entry name" value="RING/U-box"/>
    <property type="match status" value="1"/>
</dbReference>
<dbReference type="Proteomes" id="UP000187203">
    <property type="component" value="Unassembled WGS sequence"/>
</dbReference>
<evidence type="ECO:0000256" key="2">
    <source>
        <dbReference type="ARBA" id="ARBA00022771"/>
    </source>
</evidence>
<organism evidence="6 7">
    <name type="scientific">Corchorus olitorius</name>
    <dbReference type="NCBI Taxonomy" id="93759"/>
    <lineage>
        <taxon>Eukaryota</taxon>
        <taxon>Viridiplantae</taxon>
        <taxon>Streptophyta</taxon>
        <taxon>Embryophyta</taxon>
        <taxon>Tracheophyta</taxon>
        <taxon>Spermatophyta</taxon>
        <taxon>Magnoliopsida</taxon>
        <taxon>eudicotyledons</taxon>
        <taxon>Gunneridae</taxon>
        <taxon>Pentapetalae</taxon>
        <taxon>rosids</taxon>
        <taxon>malvids</taxon>
        <taxon>Malvales</taxon>
        <taxon>Malvaceae</taxon>
        <taxon>Grewioideae</taxon>
        <taxon>Apeibeae</taxon>
        <taxon>Corchorus</taxon>
    </lineage>
</organism>
<evidence type="ECO:0000256" key="1">
    <source>
        <dbReference type="ARBA" id="ARBA00022723"/>
    </source>
</evidence>
<protein>
    <submittedName>
        <fullName evidence="6">Zinc finger, RING-type</fullName>
    </submittedName>
</protein>
<dbReference type="EMBL" id="AWUE01016251">
    <property type="protein sequence ID" value="OMO93613.1"/>
    <property type="molecule type" value="Genomic_DNA"/>
</dbReference>
<dbReference type="SMART" id="SM00184">
    <property type="entry name" value="RING"/>
    <property type="match status" value="1"/>
</dbReference>
<keyword evidence="7" id="KW-1185">Reference proteome</keyword>
<name>A0A1R3JFL1_9ROSI</name>
<dbReference type="Gene3D" id="3.30.40.10">
    <property type="entry name" value="Zinc/RING finger domain, C3HC4 (zinc finger)"/>
    <property type="match status" value="1"/>
</dbReference>
<reference evidence="7" key="1">
    <citation type="submission" date="2013-09" db="EMBL/GenBank/DDBJ databases">
        <title>Corchorus olitorius genome sequencing.</title>
        <authorList>
            <person name="Alam M."/>
            <person name="Haque M.S."/>
            <person name="Islam M.S."/>
            <person name="Emdad E.M."/>
            <person name="Islam M.M."/>
            <person name="Ahmed B."/>
            <person name="Halim A."/>
            <person name="Hossen Q.M.M."/>
            <person name="Hossain M.Z."/>
            <person name="Ahmed R."/>
            <person name="Khan M.M."/>
            <person name="Islam R."/>
            <person name="Rashid M.M."/>
            <person name="Khan S.A."/>
            <person name="Rahman M.S."/>
            <person name="Alam M."/>
            <person name="Yahiya A.S."/>
            <person name="Khan M.S."/>
            <person name="Azam M.S."/>
            <person name="Haque T."/>
            <person name="Lashkar M.Z.H."/>
            <person name="Akhand A.I."/>
            <person name="Morshed G."/>
            <person name="Roy S."/>
            <person name="Uddin K.S."/>
            <person name="Rabeya T."/>
            <person name="Hossain A.S."/>
            <person name="Chowdhury A."/>
            <person name="Snigdha A.R."/>
            <person name="Mortoza M.S."/>
            <person name="Matin S.A."/>
            <person name="Hoque S.M.E."/>
            <person name="Islam M.K."/>
            <person name="Roy D.K."/>
            <person name="Haider R."/>
            <person name="Moosa M.M."/>
            <person name="Elias S.M."/>
            <person name="Hasan A.M."/>
            <person name="Jahan S."/>
            <person name="Shafiuddin M."/>
            <person name="Mahmood N."/>
            <person name="Shommy N.S."/>
        </authorList>
    </citation>
    <scope>NUCLEOTIDE SEQUENCE [LARGE SCALE GENOMIC DNA]</scope>
    <source>
        <strain evidence="7">cv. O-4</strain>
    </source>
</reference>
<feature type="domain" description="RING-type" evidence="5">
    <location>
        <begin position="212"/>
        <end position="257"/>
    </location>
</feature>
<dbReference type="InterPro" id="IPR013083">
    <property type="entry name" value="Znf_RING/FYVE/PHD"/>
</dbReference>
<comment type="caution">
    <text evidence="6">The sequence shown here is derived from an EMBL/GenBank/DDBJ whole genome shotgun (WGS) entry which is preliminary data.</text>
</comment>
<dbReference type="AlphaFoldDB" id="A0A1R3JFL1"/>
<keyword evidence="1" id="KW-0479">Metal-binding</keyword>
<sequence>MGDENKRAAFQLSFFGLHRKSAGGFNGDAPEEFRFETQEIRDLNVVGSLLDDESENSIHSALSALGISDLVHEIIVNTLFFHVDKQRVWVDIARQELRRGQTMIWDRRSTFFFYPPLEGIVCPRTESIWLEIPIGRTISINGCTITITTTDVPATESAESSTLTETSRADVPATESAIDRLEKYKLLELKTVPMWRREETNSNGTIPNSTECAICLQEFQVGAEVRRMPCQGNSWHIFHQYCLAKWLQTSRTCPLCRHPLPPRLNYTL</sequence>
<dbReference type="GO" id="GO:0016567">
    <property type="term" value="P:protein ubiquitination"/>
    <property type="evidence" value="ECO:0007669"/>
    <property type="project" value="TreeGrafter"/>
</dbReference>
<keyword evidence="3" id="KW-0862">Zinc</keyword>
<evidence type="ECO:0000256" key="3">
    <source>
        <dbReference type="ARBA" id="ARBA00022833"/>
    </source>
</evidence>
<dbReference type="PANTHER" id="PTHR45969">
    <property type="entry name" value="RING ZINC FINGER PROTEIN-RELATED"/>
    <property type="match status" value="1"/>
</dbReference>
<evidence type="ECO:0000256" key="4">
    <source>
        <dbReference type="PROSITE-ProRule" id="PRU00175"/>
    </source>
</evidence>
<dbReference type="Pfam" id="PF13639">
    <property type="entry name" value="zf-RING_2"/>
    <property type="match status" value="1"/>
</dbReference>
<proteinExistence type="predicted"/>
<dbReference type="InterPro" id="IPR011016">
    <property type="entry name" value="Znf_RING-CH"/>
</dbReference>
<dbReference type="OrthoDB" id="4348522at2759"/>
<accession>A0A1R3JFL1</accession>
<dbReference type="GO" id="GO:0008270">
    <property type="term" value="F:zinc ion binding"/>
    <property type="evidence" value="ECO:0007669"/>
    <property type="project" value="UniProtKB-KW"/>
</dbReference>
<evidence type="ECO:0000313" key="6">
    <source>
        <dbReference type="EMBL" id="OMO93613.1"/>
    </source>
</evidence>
<keyword evidence="2 4" id="KW-0863">Zinc-finger</keyword>
<dbReference type="PROSITE" id="PS50089">
    <property type="entry name" value="ZF_RING_2"/>
    <property type="match status" value="1"/>
</dbReference>
<dbReference type="STRING" id="93759.A0A1R3JFL1"/>
<gene>
    <name evidence="6" type="ORF">COLO4_16781</name>
</gene>